<dbReference type="AlphaFoldDB" id="A0A2X3C3Y0"/>
<name>A0A2X3C3Y0_KLEPN</name>
<proteinExistence type="predicted"/>
<accession>A0A2X3C3Y0</accession>
<organism evidence="1 2">
    <name type="scientific">Klebsiella pneumoniae</name>
    <dbReference type="NCBI Taxonomy" id="573"/>
    <lineage>
        <taxon>Bacteria</taxon>
        <taxon>Pseudomonadati</taxon>
        <taxon>Pseudomonadota</taxon>
        <taxon>Gammaproteobacteria</taxon>
        <taxon>Enterobacterales</taxon>
        <taxon>Enterobacteriaceae</taxon>
        <taxon>Klebsiella/Raoultella group</taxon>
        <taxon>Klebsiella</taxon>
        <taxon>Klebsiella pneumoniae complex</taxon>
    </lineage>
</organism>
<sequence>MHRSTAATKVAVNPLPNVKIFTHGKKMSLRWQDAVSISGS</sequence>
<dbReference type="Proteomes" id="UP000251088">
    <property type="component" value="Unassembled WGS sequence"/>
</dbReference>
<reference evidence="1 2" key="1">
    <citation type="submission" date="2018-06" db="EMBL/GenBank/DDBJ databases">
        <authorList>
            <consortium name="Pathogen Informatics"/>
            <person name="Doyle S."/>
        </authorList>
    </citation>
    <scope>NUCLEOTIDE SEQUENCE [LARGE SCALE GENOMIC DNA]</scope>
    <source>
        <strain evidence="1 2">NCTC9128</strain>
    </source>
</reference>
<evidence type="ECO:0000313" key="2">
    <source>
        <dbReference type="Proteomes" id="UP000251088"/>
    </source>
</evidence>
<evidence type="ECO:0000313" key="1">
    <source>
        <dbReference type="EMBL" id="SQC07631.1"/>
    </source>
</evidence>
<dbReference type="EMBL" id="UAWN01000003">
    <property type="protein sequence ID" value="SQC07631.1"/>
    <property type="molecule type" value="Genomic_DNA"/>
</dbReference>
<dbReference type="GO" id="GO:0016740">
    <property type="term" value="F:transferase activity"/>
    <property type="evidence" value="ECO:0007669"/>
    <property type="project" value="UniProtKB-KW"/>
</dbReference>
<gene>
    <name evidence="1" type="primary">malQ_4</name>
    <name evidence="1" type="ORF">NCTC9128_00589</name>
</gene>
<protein>
    <submittedName>
        <fullName evidence="1">4-alpha-glucanotransferase</fullName>
    </submittedName>
</protein>
<keyword evidence="1" id="KW-0808">Transferase</keyword>